<accession>A0A1G9XUM5</accession>
<sequence>MSNFKTIFIGLFIILSGNQVHSQTESTLSQEVVLNNFIVKEDLLKNNKIAIIAADSLDKPIETLSGTFQFSINGFGQELKFNNGVAVAAQPIDKSTFIYLRHENETGTHGKLYYVVRKGDFINPIKISWWVLVIVPLILIILATLFRKFIIIAGILLIFIFYYNSSNGLKLPTFFDTVFDGLKNLI</sequence>
<feature type="transmembrane region" description="Helical" evidence="1">
    <location>
        <begin position="149"/>
        <end position="165"/>
    </location>
</feature>
<evidence type="ECO:0000256" key="1">
    <source>
        <dbReference type="SAM" id="Phobius"/>
    </source>
</evidence>
<dbReference type="RefSeq" id="WP_245704541.1">
    <property type="nucleotide sequence ID" value="NZ_FNHH01000032.1"/>
</dbReference>
<proteinExistence type="predicted"/>
<keyword evidence="1" id="KW-0812">Transmembrane</keyword>
<evidence type="ECO:0000313" key="3">
    <source>
        <dbReference type="Proteomes" id="UP000199226"/>
    </source>
</evidence>
<name>A0A1G9XUM5_9SPHI</name>
<dbReference type="Proteomes" id="UP000199226">
    <property type="component" value="Unassembled WGS sequence"/>
</dbReference>
<keyword evidence="1" id="KW-1133">Transmembrane helix</keyword>
<reference evidence="3" key="1">
    <citation type="submission" date="2016-10" db="EMBL/GenBank/DDBJ databases">
        <authorList>
            <person name="Varghese N."/>
            <person name="Submissions S."/>
        </authorList>
    </citation>
    <scope>NUCLEOTIDE SEQUENCE [LARGE SCALE GENOMIC DNA]</scope>
    <source>
        <strain evidence="3">DSM 24536</strain>
    </source>
</reference>
<feature type="transmembrane region" description="Helical" evidence="1">
    <location>
        <begin position="127"/>
        <end position="144"/>
    </location>
</feature>
<keyword evidence="1" id="KW-0472">Membrane</keyword>
<evidence type="ECO:0000313" key="2">
    <source>
        <dbReference type="EMBL" id="SDM99875.1"/>
    </source>
</evidence>
<protein>
    <submittedName>
        <fullName evidence="2">Uncharacterized protein</fullName>
    </submittedName>
</protein>
<organism evidence="2 3">
    <name type="scientific">Daejeonella rubra</name>
    <dbReference type="NCBI Taxonomy" id="990371"/>
    <lineage>
        <taxon>Bacteria</taxon>
        <taxon>Pseudomonadati</taxon>
        <taxon>Bacteroidota</taxon>
        <taxon>Sphingobacteriia</taxon>
        <taxon>Sphingobacteriales</taxon>
        <taxon>Sphingobacteriaceae</taxon>
        <taxon>Daejeonella</taxon>
    </lineage>
</organism>
<dbReference type="AlphaFoldDB" id="A0A1G9XUM5"/>
<dbReference type="EMBL" id="FNHH01000032">
    <property type="protein sequence ID" value="SDM99875.1"/>
    <property type="molecule type" value="Genomic_DNA"/>
</dbReference>
<dbReference type="STRING" id="990371.SAMN05421813_13222"/>
<keyword evidence="3" id="KW-1185">Reference proteome</keyword>
<gene>
    <name evidence="2" type="ORF">SAMN05421813_13222</name>
</gene>